<keyword evidence="1" id="KW-0472">Membrane</keyword>
<gene>
    <name evidence="2" type="ORF">NE237_016759</name>
</gene>
<sequence>MSKFFEHLHNIIDVNCGNDVLQALQSTGLDILCITGNVELKKKGSKLSVLKNLVENGASLEYRVGTVVLLVIGSIIAPDTLVVMLKPFIALLHVHNINEIRNFAWGEAILVSLHHGLRLFKQKKRSSVTGSTLFFYCFNFFFLSFLQLFALQYTRPLLDFIGVSTRPPLNFPLIVDWCREMTRPCKNDYITWQSYQNLPQSVGQQMNKILAIKSMLWINICIYHQPHLALRQLRLSNETQEGPQIEARNRINEQNLLVGEEDDLVAEANEAGVEEDPHLVSDVDEADLFYDCNDEMIHNPVTNMVEADMVHDDVISID</sequence>
<proteinExistence type="predicted"/>
<dbReference type="AlphaFoldDB" id="A0A9Q0K6X9"/>
<dbReference type="OrthoDB" id="1692418at2759"/>
<protein>
    <recommendedName>
        <fullName evidence="4">Aminotransferase-like plant mobile domain-containing protein</fullName>
    </recommendedName>
</protein>
<name>A0A9Q0K6X9_9MAGN</name>
<accession>A0A9Q0K6X9</accession>
<comment type="caution">
    <text evidence="2">The sequence shown here is derived from an EMBL/GenBank/DDBJ whole genome shotgun (WGS) entry which is preliminary data.</text>
</comment>
<feature type="transmembrane region" description="Helical" evidence="1">
    <location>
        <begin position="132"/>
        <end position="151"/>
    </location>
</feature>
<dbReference type="Proteomes" id="UP001141806">
    <property type="component" value="Unassembled WGS sequence"/>
</dbReference>
<reference evidence="2" key="1">
    <citation type="journal article" date="2023" name="Plant J.">
        <title>The genome of the king protea, Protea cynaroides.</title>
        <authorList>
            <person name="Chang J."/>
            <person name="Duong T.A."/>
            <person name="Schoeman C."/>
            <person name="Ma X."/>
            <person name="Roodt D."/>
            <person name="Barker N."/>
            <person name="Li Z."/>
            <person name="Van de Peer Y."/>
            <person name="Mizrachi E."/>
        </authorList>
    </citation>
    <scope>NUCLEOTIDE SEQUENCE</scope>
    <source>
        <tissue evidence="2">Young leaves</tissue>
    </source>
</reference>
<evidence type="ECO:0000256" key="1">
    <source>
        <dbReference type="SAM" id="Phobius"/>
    </source>
</evidence>
<dbReference type="EMBL" id="JAMYWD010000007">
    <property type="protein sequence ID" value="KAJ4964910.1"/>
    <property type="molecule type" value="Genomic_DNA"/>
</dbReference>
<keyword evidence="3" id="KW-1185">Reference proteome</keyword>
<evidence type="ECO:0000313" key="2">
    <source>
        <dbReference type="EMBL" id="KAJ4964910.1"/>
    </source>
</evidence>
<keyword evidence="1" id="KW-0812">Transmembrane</keyword>
<keyword evidence="1" id="KW-1133">Transmembrane helix</keyword>
<organism evidence="2 3">
    <name type="scientific">Protea cynaroides</name>
    <dbReference type="NCBI Taxonomy" id="273540"/>
    <lineage>
        <taxon>Eukaryota</taxon>
        <taxon>Viridiplantae</taxon>
        <taxon>Streptophyta</taxon>
        <taxon>Embryophyta</taxon>
        <taxon>Tracheophyta</taxon>
        <taxon>Spermatophyta</taxon>
        <taxon>Magnoliopsida</taxon>
        <taxon>Proteales</taxon>
        <taxon>Proteaceae</taxon>
        <taxon>Protea</taxon>
    </lineage>
</organism>
<evidence type="ECO:0000313" key="3">
    <source>
        <dbReference type="Proteomes" id="UP001141806"/>
    </source>
</evidence>
<evidence type="ECO:0008006" key="4">
    <source>
        <dbReference type="Google" id="ProtNLM"/>
    </source>
</evidence>